<reference evidence="1" key="1">
    <citation type="submission" date="2019-11" db="EMBL/GenBank/DDBJ databases">
        <title>Description of new Acetobacter species.</title>
        <authorList>
            <person name="Cleenwerck I."/>
            <person name="Sombolestani A.S."/>
        </authorList>
    </citation>
    <scope>NUCLEOTIDE SEQUENCE</scope>
    <source>
        <strain evidence="1">LMG 1626</strain>
    </source>
</reference>
<name>A0A967B752_9PROT</name>
<dbReference type="AlphaFoldDB" id="A0A967B752"/>
<accession>A0A967B752</accession>
<dbReference type="RefSeq" id="WP_166315590.1">
    <property type="nucleotide sequence ID" value="NZ_WOTH01000016.1"/>
</dbReference>
<evidence type="ECO:0000313" key="1">
    <source>
        <dbReference type="EMBL" id="NHO54118.1"/>
    </source>
</evidence>
<sequence length="324" mass="37665">MNTTTEFTTEWHLERSRPEQLLSYLDLSRPFIGQINRLVTRFRDVQFLCEHGERPEALFHLRDALAFHLVKMSRWWNFDFCPRSTLEIQAPRFLAHVRAHTERSIEDDTFYDLFTLQRHLHGGDARTILILGHDPEPRMAEILYGVDGQRRFRLAHALRGCAPTWEEASWPDFAEAWLAARTLRARNAGDREAARDASLAQAEHERARSWHQRHFHACCERHIFALYREASAELLQHRSAHGRLEGEAIINSLAFRVARQAVQSRLTVRDLMRETGCCGSNACPEAVEIERRARMHVFISVDETRQTVQLAIVDRLGSHPCRED</sequence>
<protein>
    <submittedName>
        <fullName evidence="1">Uncharacterized protein</fullName>
    </submittedName>
</protein>
<organism evidence="1 2">
    <name type="scientific">Acetobacter estunensis</name>
    <dbReference type="NCBI Taxonomy" id="104097"/>
    <lineage>
        <taxon>Bacteria</taxon>
        <taxon>Pseudomonadati</taxon>
        <taxon>Pseudomonadota</taxon>
        <taxon>Alphaproteobacteria</taxon>
        <taxon>Acetobacterales</taxon>
        <taxon>Acetobacteraceae</taxon>
        <taxon>Acetobacter</taxon>
    </lineage>
</organism>
<dbReference type="EMBL" id="WOTH01000016">
    <property type="protein sequence ID" value="NHO54118.1"/>
    <property type="molecule type" value="Genomic_DNA"/>
</dbReference>
<proteinExistence type="predicted"/>
<keyword evidence="2" id="KW-1185">Reference proteome</keyword>
<dbReference type="Proteomes" id="UP000597459">
    <property type="component" value="Unassembled WGS sequence"/>
</dbReference>
<comment type="caution">
    <text evidence="1">The sequence shown here is derived from an EMBL/GenBank/DDBJ whole genome shotgun (WGS) entry which is preliminary data.</text>
</comment>
<gene>
    <name evidence="1" type="ORF">GOB87_09155</name>
</gene>
<evidence type="ECO:0000313" key="2">
    <source>
        <dbReference type="Proteomes" id="UP000597459"/>
    </source>
</evidence>